<dbReference type="Proteomes" id="UP000289792">
    <property type="component" value="Unassembled WGS sequence"/>
</dbReference>
<comment type="caution">
    <text evidence="2">The sequence shown here is derived from an EMBL/GenBank/DDBJ whole genome shotgun (WGS) entry which is preliminary data.</text>
</comment>
<keyword evidence="1" id="KW-0812">Transmembrane</keyword>
<feature type="transmembrane region" description="Helical" evidence="1">
    <location>
        <begin position="92"/>
        <end position="111"/>
    </location>
</feature>
<evidence type="ECO:0000313" key="2">
    <source>
        <dbReference type="EMBL" id="RXJ51210.1"/>
    </source>
</evidence>
<gene>
    <name evidence="2" type="ORF">ESZ48_04880</name>
</gene>
<keyword evidence="1" id="KW-0472">Membrane</keyword>
<accession>A0A4Q0XIC7</accession>
<sequence>MIENILNSKEINYSSNLSMDHLKQKIESHFEQSTLSFFGKFTSSSEFAAYDKWSVISWYVPNFKRKAAYLKGEILKSGKGTLIKLNIRSNTMLSIASIVSVVVGIIIIIAAGSNMRFLIIGSFFVLVGILYYSLGIFSRNRLRSNFEKILDLTKA</sequence>
<dbReference type="AlphaFoldDB" id="A0A4Q0XIC7"/>
<dbReference type="EMBL" id="SDDZ01000002">
    <property type="protein sequence ID" value="RXJ51210.1"/>
    <property type="molecule type" value="Genomic_DNA"/>
</dbReference>
<protein>
    <submittedName>
        <fullName evidence="2">Uncharacterized protein</fullName>
    </submittedName>
</protein>
<evidence type="ECO:0000256" key="1">
    <source>
        <dbReference type="SAM" id="Phobius"/>
    </source>
</evidence>
<name>A0A4Q0XIC7_9FLAO</name>
<keyword evidence="3" id="KW-1185">Reference proteome</keyword>
<keyword evidence="1" id="KW-1133">Transmembrane helix</keyword>
<dbReference type="OrthoDB" id="1444224at2"/>
<dbReference type="RefSeq" id="WP_129016208.1">
    <property type="nucleotide sequence ID" value="NZ_SDDZ01000002.1"/>
</dbReference>
<reference evidence="2 3" key="1">
    <citation type="submission" date="2019-01" db="EMBL/GenBank/DDBJ databases">
        <title>Genome sequence of the Antarctic species Gelidibacter gilvus ACAM 158(T).</title>
        <authorList>
            <person name="Bowman J.P."/>
        </authorList>
    </citation>
    <scope>NUCLEOTIDE SEQUENCE [LARGE SCALE GENOMIC DNA]</scope>
    <source>
        <strain evidence="2 3">IC158</strain>
    </source>
</reference>
<feature type="transmembrane region" description="Helical" evidence="1">
    <location>
        <begin position="117"/>
        <end position="137"/>
    </location>
</feature>
<organism evidence="2 3">
    <name type="scientific">Gelidibacter gilvus</name>
    <dbReference type="NCBI Taxonomy" id="59602"/>
    <lineage>
        <taxon>Bacteria</taxon>
        <taxon>Pseudomonadati</taxon>
        <taxon>Bacteroidota</taxon>
        <taxon>Flavobacteriia</taxon>
        <taxon>Flavobacteriales</taxon>
        <taxon>Flavobacteriaceae</taxon>
        <taxon>Gelidibacter</taxon>
    </lineage>
</organism>
<proteinExistence type="predicted"/>
<evidence type="ECO:0000313" key="3">
    <source>
        <dbReference type="Proteomes" id="UP000289792"/>
    </source>
</evidence>